<evidence type="ECO:0000313" key="4">
    <source>
        <dbReference type="Proteomes" id="UP000235598"/>
    </source>
</evidence>
<gene>
    <name evidence="3" type="ORF">CJ199_05250</name>
</gene>
<dbReference type="InterPro" id="IPR005182">
    <property type="entry name" value="YdbS-like_PH"/>
</dbReference>
<feature type="transmembrane region" description="Helical" evidence="1">
    <location>
        <begin position="44"/>
        <end position="62"/>
    </location>
</feature>
<organism evidence="3 4">
    <name type="scientific">Brevibacterium paucivorans</name>
    <dbReference type="NCBI Taxonomy" id="170994"/>
    <lineage>
        <taxon>Bacteria</taxon>
        <taxon>Bacillati</taxon>
        <taxon>Actinomycetota</taxon>
        <taxon>Actinomycetes</taxon>
        <taxon>Micrococcales</taxon>
        <taxon>Brevibacteriaceae</taxon>
        <taxon>Brevibacterium</taxon>
    </lineage>
</organism>
<keyword evidence="1" id="KW-1133">Transmembrane helix</keyword>
<accession>A0A2N6VMS0</accession>
<dbReference type="Proteomes" id="UP000235598">
    <property type="component" value="Unassembled WGS sequence"/>
</dbReference>
<proteinExistence type="predicted"/>
<reference evidence="3 4" key="1">
    <citation type="submission" date="2017-09" db="EMBL/GenBank/DDBJ databases">
        <title>Bacterial strain isolated from the female urinary microbiota.</title>
        <authorList>
            <person name="Thomas-White K."/>
            <person name="Kumar N."/>
            <person name="Forster S."/>
            <person name="Putonti C."/>
            <person name="Lawley T."/>
            <person name="Wolfe A.J."/>
        </authorList>
    </citation>
    <scope>NUCLEOTIDE SEQUENCE [LARGE SCALE GENOMIC DNA]</scope>
    <source>
        <strain evidence="3 4">UMB1301</strain>
    </source>
</reference>
<feature type="domain" description="YdbS-like PH" evidence="2">
    <location>
        <begin position="66"/>
        <end position="142"/>
    </location>
</feature>
<comment type="caution">
    <text evidence="3">The sequence shown here is derived from an EMBL/GenBank/DDBJ whole genome shotgun (WGS) entry which is preliminary data.</text>
</comment>
<dbReference type="PANTHER" id="PTHR34473:SF3">
    <property type="entry name" value="TRANSMEMBRANE PROTEIN-RELATED"/>
    <property type="match status" value="1"/>
</dbReference>
<dbReference type="PANTHER" id="PTHR34473">
    <property type="entry name" value="UPF0699 TRANSMEMBRANE PROTEIN YDBS"/>
    <property type="match status" value="1"/>
</dbReference>
<name>A0A2N6VMS0_9MICO</name>
<keyword evidence="1" id="KW-0472">Membrane</keyword>
<dbReference type="RefSeq" id="WP_102238460.1">
    <property type="nucleotide sequence ID" value="NZ_PNHK01000002.1"/>
</dbReference>
<dbReference type="OrthoDB" id="7364633at2"/>
<sequence length="154" mass="16815">MNDQIVPVDSKLFYVWLVNGLWSIVVAVVACVMAAVFLPWWVPIAVGVAAVIGIVWWVIVAYRQVKNLGYAIRDNDLLIQRGIMFRSTTVVPFGRMQFVDVSSGPVSRLFGLATVELHTASASSDATIPGLPAEDADHLRELLAQRGETHLAGL</sequence>
<evidence type="ECO:0000259" key="2">
    <source>
        <dbReference type="Pfam" id="PF03703"/>
    </source>
</evidence>
<feature type="transmembrane region" description="Helical" evidence="1">
    <location>
        <begin position="12"/>
        <end position="38"/>
    </location>
</feature>
<keyword evidence="1" id="KW-0812">Transmembrane</keyword>
<dbReference type="Pfam" id="PF03703">
    <property type="entry name" value="bPH_2"/>
    <property type="match status" value="1"/>
</dbReference>
<dbReference type="EMBL" id="PNHK01000002">
    <property type="protein sequence ID" value="PMD05425.1"/>
    <property type="molecule type" value="Genomic_DNA"/>
</dbReference>
<dbReference type="AlphaFoldDB" id="A0A2N6VMS0"/>
<protein>
    <recommendedName>
        <fullName evidence="2">YdbS-like PH domain-containing protein</fullName>
    </recommendedName>
</protein>
<evidence type="ECO:0000313" key="3">
    <source>
        <dbReference type="EMBL" id="PMD05425.1"/>
    </source>
</evidence>
<evidence type="ECO:0000256" key="1">
    <source>
        <dbReference type="SAM" id="Phobius"/>
    </source>
</evidence>